<dbReference type="Gene3D" id="3.30.505.50">
    <property type="entry name" value="Sigma 54 modulation/S30EA ribosomal protein, C-terminal domain"/>
    <property type="match status" value="1"/>
</dbReference>
<dbReference type="HAMAP" id="MF_00839">
    <property type="entry name" value="HPF"/>
    <property type="match status" value="1"/>
</dbReference>
<dbReference type="InterPro" id="IPR050574">
    <property type="entry name" value="HPF/YfiA_ribosome-assoc"/>
</dbReference>
<sequence>MNCTIHGEHLTVTPALQEYVEQKLLRLEKFDLMQQATDCRVTLRVVRKQHTVEVTIPVGGMIFRAEESSDDMYASIDGVVDKLNRQIRKYKNRAEQRGKTGYDQHFNSAADAEESERVVRMKEFEFKPMDVEEAVMQMELLGHSFFVFTNQENLQVNVVYKRNDGNYGLIAQAR</sequence>
<dbReference type="PANTHER" id="PTHR33231">
    <property type="entry name" value="30S RIBOSOMAL PROTEIN"/>
    <property type="match status" value="1"/>
</dbReference>
<dbReference type="NCBIfam" id="TIGR00741">
    <property type="entry name" value="yfiA"/>
    <property type="match status" value="1"/>
</dbReference>
<accession>A0ABY4WH59</accession>
<protein>
    <recommendedName>
        <fullName evidence="2">Ribosome hibernation promoting factor</fullName>
        <shortName evidence="2">HPF</shortName>
    </recommendedName>
</protein>
<evidence type="ECO:0000256" key="1">
    <source>
        <dbReference type="ARBA" id="ARBA00022845"/>
    </source>
</evidence>
<dbReference type="CDD" id="cd00552">
    <property type="entry name" value="RaiA"/>
    <property type="match status" value="1"/>
</dbReference>
<organism evidence="4 5">
    <name type="scientific">Brevibacillus ruminantium</name>
    <dbReference type="NCBI Taxonomy" id="2950604"/>
    <lineage>
        <taxon>Bacteria</taxon>
        <taxon>Bacillati</taxon>
        <taxon>Bacillota</taxon>
        <taxon>Bacilli</taxon>
        <taxon>Bacillales</taxon>
        <taxon>Paenibacillaceae</taxon>
        <taxon>Brevibacillus</taxon>
    </lineage>
</organism>
<dbReference type="Pfam" id="PF16321">
    <property type="entry name" value="Ribosom_S30AE_C"/>
    <property type="match status" value="1"/>
</dbReference>
<evidence type="ECO:0000313" key="5">
    <source>
        <dbReference type="Proteomes" id="UP001056500"/>
    </source>
</evidence>
<feature type="domain" description="Sigma 54 modulation/S30EA ribosomal protein C-terminal" evidence="3">
    <location>
        <begin position="114"/>
        <end position="169"/>
    </location>
</feature>
<dbReference type="Pfam" id="PF02482">
    <property type="entry name" value="Ribosomal_S30AE"/>
    <property type="match status" value="1"/>
</dbReference>
<gene>
    <name evidence="4" type="primary">raiA</name>
    <name evidence="2" type="synonym">hpf</name>
    <name evidence="4" type="ORF">NDK47_02395</name>
</gene>
<keyword evidence="2" id="KW-0963">Cytoplasm</keyword>
<dbReference type="InterPro" id="IPR032528">
    <property type="entry name" value="Ribosom_S30AE_C"/>
</dbReference>
<dbReference type="InterPro" id="IPR034694">
    <property type="entry name" value="HPF_long/plastid"/>
</dbReference>
<dbReference type="Proteomes" id="UP001056500">
    <property type="component" value="Chromosome"/>
</dbReference>
<dbReference type="Gene3D" id="3.30.160.100">
    <property type="entry name" value="Ribosome hibernation promotion factor-like"/>
    <property type="match status" value="1"/>
</dbReference>
<comment type="subcellular location">
    <subcellularLocation>
        <location evidence="2">Cytoplasm</location>
    </subcellularLocation>
</comment>
<comment type="function">
    <text evidence="2">Required for dimerization of active 70S ribosomes into 100S ribosomes in stationary phase; 100S ribosomes are translationally inactive and sometimes present during exponential growth.</text>
</comment>
<evidence type="ECO:0000259" key="3">
    <source>
        <dbReference type="Pfam" id="PF16321"/>
    </source>
</evidence>
<evidence type="ECO:0000256" key="2">
    <source>
        <dbReference type="HAMAP-Rule" id="MF_00839"/>
    </source>
</evidence>
<comment type="subunit">
    <text evidence="2">Interacts with 100S ribosomes.</text>
</comment>
<dbReference type="SUPFAM" id="SSF69754">
    <property type="entry name" value="Ribosome binding protein Y (YfiA homologue)"/>
    <property type="match status" value="1"/>
</dbReference>
<keyword evidence="1 2" id="KW-0810">Translation regulation</keyword>
<name>A0ABY4WH59_9BACL</name>
<keyword evidence="5" id="KW-1185">Reference proteome</keyword>
<dbReference type="InterPro" id="IPR036567">
    <property type="entry name" value="RHF-like"/>
</dbReference>
<reference evidence="4" key="1">
    <citation type="submission" date="2022-06" db="EMBL/GenBank/DDBJ databases">
        <title>Genome sequencing of Brevibacillus sp. BB3-R1.</title>
        <authorList>
            <person name="Heo J."/>
            <person name="Lee D."/>
            <person name="Won M."/>
            <person name="Han B.-H."/>
            <person name="Hong S.-B."/>
            <person name="Kwon S.-W."/>
        </authorList>
    </citation>
    <scope>NUCLEOTIDE SEQUENCE</scope>
    <source>
        <strain evidence="4">BB3-R1</strain>
    </source>
</reference>
<dbReference type="EMBL" id="CP098755">
    <property type="protein sequence ID" value="USG66204.1"/>
    <property type="molecule type" value="Genomic_DNA"/>
</dbReference>
<dbReference type="RefSeq" id="WP_251873306.1">
    <property type="nucleotide sequence ID" value="NZ_CP098755.1"/>
</dbReference>
<dbReference type="InterPro" id="IPR003489">
    <property type="entry name" value="RHF/RaiA"/>
</dbReference>
<proteinExistence type="inferred from homology"/>
<comment type="similarity">
    <text evidence="2">Belongs to the HPF/YfiA ribosome-associated protein family. Long HPF subfamily.</text>
</comment>
<dbReference type="PANTHER" id="PTHR33231:SF1">
    <property type="entry name" value="30S RIBOSOMAL PROTEIN"/>
    <property type="match status" value="1"/>
</dbReference>
<evidence type="ECO:0000313" key="4">
    <source>
        <dbReference type="EMBL" id="USG66204.1"/>
    </source>
</evidence>
<dbReference type="InterPro" id="IPR038416">
    <property type="entry name" value="Ribosom_S30AE_C_sf"/>
</dbReference>